<dbReference type="Pfam" id="PF07730">
    <property type="entry name" value="HisKA_3"/>
    <property type="match status" value="1"/>
</dbReference>
<evidence type="ECO:0000313" key="13">
    <source>
        <dbReference type="Proteomes" id="UP001580407"/>
    </source>
</evidence>
<dbReference type="RefSeq" id="WP_375526333.1">
    <property type="nucleotide sequence ID" value="NZ_JBHILM010000018.1"/>
</dbReference>
<comment type="catalytic activity">
    <reaction evidence="1">
        <text>ATP + protein L-histidine = ADP + protein N-phospho-L-histidine.</text>
        <dbReference type="EC" id="2.7.13.3"/>
    </reaction>
</comment>
<evidence type="ECO:0000259" key="11">
    <source>
        <dbReference type="Pfam" id="PF07730"/>
    </source>
</evidence>
<protein>
    <recommendedName>
        <fullName evidence="2">histidine kinase</fullName>
        <ecNumber evidence="2">2.7.13.3</ecNumber>
    </recommendedName>
</protein>
<feature type="transmembrane region" description="Helical" evidence="9">
    <location>
        <begin position="40"/>
        <end position="58"/>
    </location>
</feature>
<evidence type="ECO:0000256" key="4">
    <source>
        <dbReference type="ARBA" id="ARBA00022679"/>
    </source>
</evidence>
<evidence type="ECO:0000259" key="10">
    <source>
        <dbReference type="Pfam" id="PF02518"/>
    </source>
</evidence>
<dbReference type="EC" id="2.7.13.3" evidence="2"/>
<evidence type="ECO:0000256" key="3">
    <source>
        <dbReference type="ARBA" id="ARBA00022553"/>
    </source>
</evidence>
<evidence type="ECO:0000256" key="7">
    <source>
        <dbReference type="ARBA" id="ARBA00022840"/>
    </source>
</evidence>
<evidence type="ECO:0000256" key="2">
    <source>
        <dbReference type="ARBA" id="ARBA00012438"/>
    </source>
</evidence>
<dbReference type="Pfam" id="PF02518">
    <property type="entry name" value="HATPase_c"/>
    <property type="match status" value="1"/>
</dbReference>
<reference evidence="12 13" key="1">
    <citation type="submission" date="2024-09" db="EMBL/GenBank/DDBJ databases">
        <authorList>
            <person name="Ruan L."/>
        </authorList>
    </citation>
    <scope>NUCLEOTIDE SEQUENCE [LARGE SCALE GENOMIC DNA]</scope>
    <source>
        <strain evidence="12 13">D33</strain>
    </source>
</reference>
<keyword evidence="3" id="KW-0597">Phosphoprotein</keyword>
<dbReference type="SUPFAM" id="SSF55874">
    <property type="entry name" value="ATPase domain of HSP90 chaperone/DNA topoisomerase II/histidine kinase"/>
    <property type="match status" value="1"/>
</dbReference>
<dbReference type="PANTHER" id="PTHR24421:SF10">
    <property type="entry name" value="NITRATE_NITRITE SENSOR PROTEIN NARQ"/>
    <property type="match status" value="1"/>
</dbReference>
<evidence type="ECO:0000256" key="8">
    <source>
        <dbReference type="ARBA" id="ARBA00023012"/>
    </source>
</evidence>
<keyword evidence="9" id="KW-0812">Transmembrane</keyword>
<organism evidence="12 13">
    <name type="scientific">Paenibacillus terreus</name>
    <dbReference type="NCBI Taxonomy" id="1387834"/>
    <lineage>
        <taxon>Bacteria</taxon>
        <taxon>Bacillati</taxon>
        <taxon>Bacillota</taxon>
        <taxon>Bacilli</taxon>
        <taxon>Bacillales</taxon>
        <taxon>Paenibacillaceae</taxon>
        <taxon>Paenibacillus</taxon>
    </lineage>
</organism>
<evidence type="ECO:0000256" key="6">
    <source>
        <dbReference type="ARBA" id="ARBA00022777"/>
    </source>
</evidence>
<feature type="domain" description="Signal transduction histidine kinase subgroup 3 dimerisation and phosphoacceptor" evidence="11">
    <location>
        <begin position="81"/>
        <end position="143"/>
    </location>
</feature>
<dbReference type="CDD" id="cd16917">
    <property type="entry name" value="HATPase_UhpB-NarQ-NarX-like"/>
    <property type="match status" value="1"/>
</dbReference>
<dbReference type="PANTHER" id="PTHR24421">
    <property type="entry name" value="NITRATE/NITRITE SENSOR PROTEIN NARX-RELATED"/>
    <property type="match status" value="1"/>
</dbReference>
<dbReference type="Gene3D" id="3.30.565.10">
    <property type="entry name" value="Histidine kinase-like ATPase, C-terminal domain"/>
    <property type="match status" value="1"/>
</dbReference>
<dbReference type="Gene3D" id="1.20.5.1930">
    <property type="match status" value="1"/>
</dbReference>
<dbReference type="InterPro" id="IPR036890">
    <property type="entry name" value="HATPase_C_sf"/>
</dbReference>
<keyword evidence="9" id="KW-0472">Membrane</keyword>
<proteinExistence type="predicted"/>
<keyword evidence="7" id="KW-0067">ATP-binding</keyword>
<sequence length="280" mass="32311">MKYRRLKWMILIIPTITVGLWEYVRHQYLLPFISMETGNWLTPVIMFVISVTLLRRLFTLMEASRAELERERAAKDVLQAREMLARELHDGIAQSLFLLSVKIDKAERSIGSAADSSHWSGIRKTLHEVDRYVRQSISNLRDLPHYPDRTVLPSMLHRVRETADDVYPQAAVEWDIADEALTAREQAELLACIREALLNARKHAQASLISIRGIQDGQQQGWRMVVEDNGRGFASDPLDRADRYGLRITRERAEQMGWAFSFERHNDRTVMKISKGGQAQ</sequence>
<keyword evidence="8" id="KW-0902">Two-component regulatory system</keyword>
<dbReference type="InterPro" id="IPR011712">
    <property type="entry name" value="Sig_transdc_His_kin_sub3_dim/P"/>
</dbReference>
<keyword evidence="13" id="KW-1185">Reference proteome</keyword>
<dbReference type="InterPro" id="IPR050482">
    <property type="entry name" value="Sensor_HK_TwoCompSys"/>
</dbReference>
<evidence type="ECO:0000256" key="5">
    <source>
        <dbReference type="ARBA" id="ARBA00022741"/>
    </source>
</evidence>
<dbReference type="GO" id="GO:0016301">
    <property type="term" value="F:kinase activity"/>
    <property type="evidence" value="ECO:0007669"/>
    <property type="project" value="UniProtKB-KW"/>
</dbReference>
<gene>
    <name evidence="12" type="ORF">ACE3NQ_16770</name>
</gene>
<comment type="caution">
    <text evidence="12">The sequence shown here is derived from an EMBL/GenBank/DDBJ whole genome shotgun (WGS) entry which is preliminary data.</text>
</comment>
<feature type="domain" description="Histidine kinase/HSP90-like ATPase" evidence="10">
    <location>
        <begin position="188"/>
        <end position="265"/>
    </location>
</feature>
<dbReference type="Proteomes" id="UP001580407">
    <property type="component" value="Unassembled WGS sequence"/>
</dbReference>
<accession>A0ABV5BA52</accession>
<evidence type="ECO:0000313" key="12">
    <source>
        <dbReference type="EMBL" id="MFB5682582.1"/>
    </source>
</evidence>
<feature type="transmembrane region" description="Helical" evidence="9">
    <location>
        <begin position="7"/>
        <end position="24"/>
    </location>
</feature>
<name>A0ABV5BA52_9BACL</name>
<evidence type="ECO:0000256" key="1">
    <source>
        <dbReference type="ARBA" id="ARBA00000085"/>
    </source>
</evidence>
<keyword evidence="6 12" id="KW-0418">Kinase</keyword>
<keyword evidence="4" id="KW-0808">Transferase</keyword>
<dbReference type="EMBL" id="JBHILM010000018">
    <property type="protein sequence ID" value="MFB5682582.1"/>
    <property type="molecule type" value="Genomic_DNA"/>
</dbReference>
<keyword evidence="5" id="KW-0547">Nucleotide-binding</keyword>
<keyword evidence="9" id="KW-1133">Transmembrane helix</keyword>
<dbReference type="InterPro" id="IPR003594">
    <property type="entry name" value="HATPase_dom"/>
</dbReference>
<evidence type="ECO:0000256" key="9">
    <source>
        <dbReference type="SAM" id="Phobius"/>
    </source>
</evidence>